<reference evidence="1 2" key="1">
    <citation type="journal article" date="2015" name="Sci. Rep.">
        <title>Genome of the facultative scuticociliatosis pathogen Pseudocohnilembus persalinus provides insight into its virulence through horizontal gene transfer.</title>
        <authorList>
            <person name="Xiong J."/>
            <person name="Wang G."/>
            <person name="Cheng J."/>
            <person name="Tian M."/>
            <person name="Pan X."/>
            <person name="Warren A."/>
            <person name="Jiang C."/>
            <person name="Yuan D."/>
            <person name="Miao W."/>
        </authorList>
    </citation>
    <scope>NUCLEOTIDE SEQUENCE [LARGE SCALE GENOMIC DNA]</scope>
    <source>
        <strain evidence="1">36N120E</strain>
    </source>
</reference>
<evidence type="ECO:0000313" key="2">
    <source>
        <dbReference type="Proteomes" id="UP000054937"/>
    </source>
</evidence>
<name>A0A0V0R918_PSEPJ</name>
<dbReference type="AlphaFoldDB" id="A0A0V0R918"/>
<dbReference type="OMA" id="NISILMY"/>
<dbReference type="Proteomes" id="UP000054937">
    <property type="component" value="Unassembled WGS sequence"/>
</dbReference>
<protein>
    <submittedName>
        <fullName evidence="1">Uncharacterized protein</fullName>
    </submittedName>
</protein>
<organism evidence="1 2">
    <name type="scientific">Pseudocohnilembus persalinus</name>
    <name type="common">Ciliate</name>
    <dbReference type="NCBI Taxonomy" id="266149"/>
    <lineage>
        <taxon>Eukaryota</taxon>
        <taxon>Sar</taxon>
        <taxon>Alveolata</taxon>
        <taxon>Ciliophora</taxon>
        <taxon>Intramacronucleata</taxon>
        <taxon>Oligohymenophorea</taxon>
        <taxon>Scuticociliatia</taxon>
        <taxon>Philasterida</taxon>
        <taxon>Pseudocohnilembidae</taxon>
        <taxon>Pseudocohnilembus</taxon>
    </lineage>
</organism>
<gene>
    <name evidence="1" type="ORF">PPERSA_12101</name>
</gene>
<sequence>MWYRYFVKESWNIRVFRKANLKFNQDDFGMFSTKVLGRFRDFVFRMSRTEGAMRGCNFFFGFANISILMYLKESYYDEYVTKPKKEQEAKDLLEKDQHAKDTLFFNKFGAPTRPHRSLEDLITFMAGSWTYDQLADSLSYNALQDVNQDMQKGLDSWMGEEDKKMLKYYQKSAGKDVDLTTNKL</sequence>
<accession>A0A0V0R918</accession>
<evidence type="ECO:0000313" key="1">
    <source>
        <dbReference type="EMBL" id="KRX10977.1"/>
    </source>
</evidence>
<dbReference type="OrthoDB" id="282803at2759"/>
<dbReference type="InParanoid" id="A0A0V0R918"/>
<proteinExistence type="predicted"/>
<keyword evidence="2" id="KW-1185">Reference proteome</keyword>
<dbReference type="EMBL" id="LDAU01000013">
    <property type="protein sequence ID" value="KRX10977.1"/>
    <property type="molecule type" value="Genomic_DNA"/>
</dbReference>
<comment type="caution">
    <text evidence="1">The sequence shown here is derived from an EMBL/GenBank/DDBJ whole genome shotgun (WGS) entry which is preliminary data.</text>
</comment>